<keyword evidence="10" id="KW-0325">Glycoprotein</keyword>
<dbReference type="CDD" id="cd05471">
    <property type="entry name" value="pepsin_like"/>
    <property type="match status" value="1"/>
</dbReference>
<dbReference type="GO" id="GO:0006508">
    <property type="term" value="P:proteolysis"/>
    <property type="evidence" value="ECO:0007669"/>
    <property type="project" value="UniProtKB-KW"/>
</dbReference>
<dbReference type="Proteomes" id="UP001177023">
    <property type="component" value="Unassembled WGS sequence"/>
</dbReference>
<dbReference type="InterPro" id="IPR001461">
    <property type="entry name" value="Aspartic_peptidase_A1"/>
</dbReference>
<dbReference type="Pfam" id="PF00026">
    <property type="entry name" value="Asp"/>
    <property type="match status" value="1"/>
</dbReference>
<dbReference type="PANTHER" id="PTHR47966:SF45">
    <property type="entry name" value="PEPTIDASE A1 DOMAIN-CONTAINING PROTEIN"/>
    <property type="match status" value="1"/>
</dbReference>
<keyword evidence="6" id="KW-0064">Aspartyl protease</keyword>
<keyword evidence="8" id="KW-0865">Zymogen</keyword>
<dbReference type="SUPFAM" id="SSF50630">
    <property type="entry name" value="Acid proteases"/>
    <property type="match status" value="1"/>
</dbReference>
<comment type="similarity">
    <text evidence="2">Belongs to the peptidase A1 family.</text>
</comment>
<dbReference type="GO" id="GO:0004190">
    <property type="term" value="F:aspartic-type endopeptidase activity"/>
    <property type="evidence" value="ECO:0007669"/>
    <property type="project" value="UniProtKB-KW"/>
</dbReference>
<accession>A0AA36GBQ8</accession>
<sequence length="440" mass="49038">MRLPLILAVVLCTALAALQTKMIYKESTMKRMIREDRWDEYKAVKAERRAKLLKRRPELASYPQNVLDYDDAEYIGHITIGTPDQDFLVILDTASATLWVPDRECGQEMDDCEECLKYGEDECNFKCDDPFCCDTIHRGSLYREPKKRFGACLHKHKFDPTKSTTFAPFPGDGWETGAAYGWLGMDTVRFGSVNETQLVIPKINFGQALDIDDGFYGDPSDGILGLGFTSLAVDHIIPPFISAVNQKLVDQPIFSVFLKTDGQVEGQPGGVFTWGGIDTDNCAPVQAWMPLQAADYWVFKLKGVAVGNLSSVHEWNAISDTSSALIGGPALVIGAIAKQVGAQYNLKYDMYIISCNATNGPDITMEIGQHNYTIPATNYIIPSGKANLCFMNFVNYNAQAFKPQWYIGNPLMRQYCHFYDVSKQRLGFAPPKTSAQTQTV</sequence>
<evidence type="ECO:0000313" key="15">
    <source>
        <dbReference type="EMBL" id="CAJ0582752.1"/>
    </source>
</evidence>
<keyword evidence="16" id="KW-1185">Reference proteome</keyword>
<feature type="active site" evidence="11">
    <location>
        <position position="320"/>
    </location>
</feature>
<keyword evidence="4" id="KW-0645">Protease</keyword>
<dbReference type="Gene3D" id="2.40.70.10">
    <property type="entry name" value="Acid Proteases"/>
    <property type="match status" value="2"/>
</dbReference>
<feature type="domain" description="Peptidase A1" evidence="14">
    <location>
        <begin position="74"/>
        <end position="429"/>
    </location>
</feature>
<dbReference type="AlphaFoldDB" id="A0AA36GBQ8"/>
<evidence type="ECO:0000256" key="2">
    <source>
        <dbReference type="ARBA" id="ARBA00007447"/>
    </source>
</evidence>
<keyword evidence="9 12" id="KW-1015">Disulfide bond</keyword>
<dbReference type="InterPro" id="IPR033121">
    <property type="entry name" value="PEPTIDASE_A1"/>
</dbReference>
<proteinExistence type="inferred from homology"/>
<feature type="active site" evidence="11">
    <location>
        <position position="92"/>
    </location>
</feature>
<feature type="non-terminal residue" evidence="15">
    <location>
        <position position="440"/>
    </location>
</feature>
<evidence type="ECO:0000256" key="13">
    <source>
        <dbReference type="SAM" id="SignalP"/>
    </source>
</evidence>
<evidence type="ECO:0000256" key="12">
    <source>
        <dbReference type="PIRSR" id="PIRSR601461-2"/>
    </source>
</evidence>
<evidence type="ECO:0000256" key="10">
    <source>
        <dbReference type="ARBA" id="ARBA00023180"/>
    </source>
</evidence>
<evidence type="ECO:0000256" key="4">
    <source>
        <dbReference type="ARBA" id="ARBA00022670"/>
    </source>
</evidence>
<comment type="subcellular location">
    <subcellularLocation>
        <location evidence="1">Secreted</location>
    </subcellularLocation>
</comment>
<organism evidence="15 16">
    <name type="scientific">Mesorhabditis spiculigera</name>
    <dbReference type="NCBI Taxonomy" id="96644"/>
    <lineage>
        <taxon>Eukaryota</taxon>
        <taxon>Metazoa</taxon>
        <taxon>Ecdysozoa</taxon>
        <taxon>Nematoda</taxon>
        <taxon>Chromadorea</taxon>
        <taxon>Rhabditida</taxon>
        <taxon>Rhabditina</taxon>
        <taxon>Rhabditomorpha</taxon>
        <taxon>Rhabditoidea</taxon>
        <taxon>Rhabditidae</taxon>
        <taxon>Mesorhabditinae</taxon>
        <taxon>Mesorhabditis</taxon>
    </lineage>
</organism>
<keyword evidence="7" id="KW-0378">Hydrolase</keyword>
<dbReference type="InterPro" id="IPR021109">
    <property type="entry name" value="Peptidase_aspartic_dom_sf"/>
</dbReference>
<evidence type="ECO:0000259" key="14">
    <source>
        <dbReference type="PROSITE" id="PS51767"/>
    </source>
</evidence>
<dbReference type="InterPro" id="IPR034164">
    <property type="entry name" value="Pepsin-like_dom"/>
</dbReference>
<feature type="disulfide bond" evidence="12">
    <location>
        <begin position="105"/>
        <end position="152"/>
    </location>
</feature>
<evidence type="ECO:0000256" key="6">
    <source>
        <dbReference type="ARBA" id="ARBA00022750"/>
    </source>
</evidence>
<reference evidence="15" key="1">
    <citation type="submission" date="2023-06" db="EMBL/GenBank/DDBJ databases">
        <authorList>
            <person name="Delattre M."/>
        </authorList>
    </citation>
    <scope>NUCLEOTIDE SEQUENCE</scope>
    <source>
        <strain evidence="15">AF72</strain>
    </source>
</reference>
<gene>
    <name evidence="15" type="ORF">MSPICULIGERA_LOCUS20882</name>
</gene>
<comment type="caution">
    <text evidence="15">The sequence shown here is derived from an EMBL/GenBank/DDBJ whole genome shotgun (WGS) entry which is preliminary data.</text>
</comment>
<evidence type="ECO:0000256" key="5">
    <source>
        <dbReference type="ARBA" id="ARBA00022729"/>
    </source>
</evidence>
<dbReference type="PANTHER" id="PTHR47966">
    <property type="entry name" value="BETA-SITE APP-CLEAVING ENZYME, ISOFORM A-RELATED"/>
    <property type="match status" value="1"/>
</dbReference>
<dbReference type="GO" id="GO:0005576">
    <property type="term" value="C:extracellular region"/>
    <property type="evidence" value="ECO:0007669"/>
    <property type="project" value="UniProtKB-SubCell"/>
</dbReference>
<dbReference type="GO" id="GO:0005764">
    <property type="term" value="C:lysosome"/>
    <property type="evidence" value="ECO:0007669"/>
    <property type="project" value="TreeGrafter"/>
</dbReference>
<dbReference type="EMBL" id="CATQJA010002664">
    <property type="protein sequence ID" value="CAJ0582752.1"/>
    <property type="molecule type" value="Genomic_DNA"/>
</dbReference>
<evidence type="ECO:0000313" key="16">
    <source>
        <dbReference type="Proteomes" id="UP001177023"/>
    </source>
</evidence>
<keyword evidence="5 13" id="KW-0732">Signal</keyword>
<keyword evidence="3" id="KW-0964">Secreted</keyword>
<evidence type="ECO:0000256" key="7">
    <source>
        <dbReference type="ARBA" id="ARBA00022801"/>
    </source>
</evidence>
<dbReference type="PROSITE" id="PS51767">
    <property type="entry name" value="PEPTIDASE_A1"/>
    <property type="match status" value="1"/>
</dbReference>
<dbReference type="PRINTS" id="PR00792">
    <property type="entry name" value="PEPSIN"/>
</dbReference>
<name>A0AA36GBQ8_9BILA</name>
<dbReference type="FunFam" id="2.40.70.10:FF:000058">
    <property type="entry name" value="ASpartyl Protease"/>
    <property type="match status" value="1"/>
</dbReference>
<evidence type="ECO:0000256" key="8">
    <source>
        <dbReference type="ARBA" id="ARBA00023145"/>
    </source>
</evidence>
<feature type="chain" id="PRO_5041250629" description="Peptidase A1 domain-containing protein" evidence="13">
    <location>
        <begin position="20"/>
        <end position="440"/>
    </location>
</feature>
<feature type="signal peptide" evidence="13">
    <location>
        <begin position="1"/>
        <end position="19"/>
    </location>
</feature>
<protein>
    <recommendedName>
        <fullName evidence="14">Peptidase A1 domain-containing protein</fullName>
    </recommendedName>
</protein>
<evidence type="ECO:0000256" key="1">
    <source>
        <dbReference type="ARBA" id="ARBA00004613"/>
    </source>
</evidence>
<evidence type="ECO:0000256" key="3">
    <source>
        <dbReference type="ARBA" id="ARBA00022525"/>
    </source>
</evidence>
<evidence type="ECO:0000256" key="11">
    <source>
        <dbReference type="PIRSR" id="PIRSR601461-1"/>
    </source>
</evidence>
<evidence type="ECO:0000256" key="9">
    <source>
        <dbReference type="ARBA" id="ARBA00023157"/>
    </source>
</evidence>